<sequence length="256" mass="28671">MRIASWNVNSAKARLDHITGWLKADNADILMMQEIKSQDENFPHDAFTDLGWHIAVHGQKSYNGVAIASRFPIDDVMNGLPGDDADEQARYIEATINGVRIGNIYLPNGNPAPGPKFDYKLSWMARLYDRAVELLATEMPVVLGGDYNVLPQDVDCYDPAAWVGDALTHDDSRAAFFKILHAGYMDALRALHPSGVHYTYWDYQAGAWQRDNGLRIDHLLLSPEAGDRLTDVGIDRAPRGLEKPSDHTPIWCQLRD</sequence>
<proteinExistence type="inferred from homology"/>
<dbReference type="InterPro" id="IPR036691">
    <property type="entry name" value="Endo/exonu/phosph_ase_sf"/>
</dbReference>
<keyword evidence="10" id="KW-1185">Reference proteome</keyword>
<evidence type="ECO:0000259" key="8">
    <source>
        <dbReference type="Pfam" id="PF03372"/>
    </source>
</evidence>
<evidence type="ECO:0000256" key="3">
    <source>
        <dbReference type="ARBA" id="ARBA00022801"/>
    </source>
</evidence>
<dbReference type="InterPro" id="IPR020847">
    <property type="entry name" value="AP_endonuclease_F1_BS"/>
</dbReference>
<evidence type="ECO:0000256" key="4">
    <source>
        <dbReference type="ARBA" id="ARBA00022842"/>
    </source>
</evidence>
<dbReference type="GO" id="GO:0008311">
    <property type="term" value="F:double-stranded DNA 3'-5' DNA exonuclease activity"/>
    <property type="evidence" value="ECO:0007669"/>
    <property type="project" value="UniProtKB-EC"/>
</dbReference>
<feature type="domain" description="Endonuclease/exonuclease/phosphatase" evidence="8">
    <location>
        <begin position="4"/>
        <end position="247"/>
    </location>
</feature>
<organism evidence="9 10">
    <name type="scientific">Puniceispirillum marinum (strain IMCC1322)</name>
    <dbReference type="NCBI Taxonomy" id="488538"/>
    <lineage>
        <taxon>Bacteria</taxon>
        <taxon>Pseudomonadati</taxon>
        <taxon>Pseudomonadota</taxon>
        <taxon>Alphaproteobacteria</taxon>
        <taxon>Candidatus Puniceispirillales</taxon>
        <taxon>Candidatus Puniceispirillaceae</taxon>
        <taxon>Candidatus Puniceispirillum</taxon>
    </lineage>
</organism>
<keyword evidence="3 9" id="KW-0378">Hydrolase</keyword>
<feature type="binding site" evidence="6">
    <location>
        <position position="7"/>
    </location>
    <ligand>
        <name>Mg(2+)</name>
        <dbReference type="ChEBI" id="CHEBI:18420"/>
        <label>1</label>
    </ligand>
</feature>
<dbReference type="CDD" id="cd09086">
    <property type="entry name" value="ExoIII-like_AP-endo"/>
    <property type="match status" value="1"/>
</dbReference>
<evidence type="ECO:0000313" key="9">
    <source>
        <dbReference type="EMBL" id="ADE38667.1"/>
    </source>
</evidence>
<dbReference type="eggNOG" id="COG0708">
    <property type="taxonomic scope" value="Bacteria"/>
</dbReference>
<dbReference type="PROSITE" id="PS00726">
    <property type="entry name" value="AP_NUCLEASE_F1_1"/>
    <property type="match status" value="1"/>
</dbReference>
<reference evidence="9 10" key="1">
    <citation type="journal article" date="2010" name="J. Bacteriol.">
        <title>Complete genome sequence of "Candidatus Puniceispirillum marinum" IMCC1322, a representative of the SAR116 clade in the Alphaproteobacteria.</title>
        <authorList>
            <person name="Oh H.M."/>
            <person name="Kwon K.K."/>
            <person name="Kang I."/>
            <person name="Kang S.G."/>
            <person name="Lee J.H."/>
            <person name="Kim S.J."/>
            <person name="Cho J.C."/>
        </authorList>
    </citation>
    <scope>NUCLEOTIDE SEQUENCE [LARGE SCALE GENOMIC DNA]</scope>
    <source>
        <strain evidence="9 10">IMCC1322</strain>
    </source>
</reference>
<dbReference type="HOGENOM" id="CLU_027539_0_1_5"/>
<feature type="site" description="Transition state stabilizer" evidence="7">
    <location>
        <position position="148"/>
    </location>
</feature>
<dbReference type="Gene3D" id="3.60.10.10">
    <property type="entry name" value="Endonuclease/exonuclease/phosphatase"/>
    <property type="match status" value="1"/>
</dbReference>
<dbReference type="SUPFAM" id="SSF56219">
    <property type="entry name" value="DNase I-like"/>
    <property type="match status" value="1"/>
</dbReference>
<dbReference type="OrthoDB" id="9803914at2"/>
<dbReference type="EC" id="3.1.11.2" evidence="9"/>
<comment type="similarity">
    <text evidence="1">Belongs to the DNA repair enzymes AP/ExoA family.</text>
</comment>
<feature type="binding site" evidence="6">
    <location>
        <position position="247"/>
    </location>
    <ligand>
        <name>Mg(2+)</name>
        <dbReference type="ChEBI" id="CHEBI:18420"/>
        <label>1</label>
    </ligand>
</feature>
<dbReference type="InterPro" id="IPR004808">
    <property type="entry name" value="AP_endonuc_1"/>
</dbReference>
<feature type="binding site" evidence="6">
    <location>
        <position position="246"/>
    </location>
    <ligand>
        <name>Mg(2+)</name>
        <dbReference type="ChEBI" id="CHEBI:18420"/>
        <label>1</label>
    </ligand>
</feature>
<protein>
    <submittedName>
        <fullName evidence="9">Exodeoxyribonuclease III</fullName>
        <ecNumber evidence="9">3.1.11.2</ecNumber>
    </submittedName>
</protein>
<evidence type="ECO:0000256" key="5">
    <source>
        <dbReference type="PIRSR" id="PIRSR604808-1"/>
    </source>
</evidence>
<feature type="binding site" evidence="6">
    <location>
        <position position="146"/>
    </location>
    <ligand>
        <name>Mg(2+)</name>
        <dbReference type="ChEBI" id="CHEBI:18420"/>
        <label>1</label>
    </ligand>
</feature>
<dbReference type="InterPro" id="IPR005135">
    <property type="entry name" value="Endo/exonuclease/phosphatase"/>
</dbReference>
<dbReference type="GO" id="GO:0006281">
    <property type="term" value="P:DNA repair"/>
    <property type="evidence" value="ECO:0007669"/>
    <property type="project" value="InterPro"/>
</dbReference>
<feature type="site" description="Interaction with DNA substrate" evidence="7">
    <location>
        <position position="247"/>
    </location>
</feature>
<dbReference type="RefSeq" id="WP_013045297.1">
    <property type="nucleotide sequence ID" value="NC_014010.1"/>
</dbReference>
<feature type="site" description="Important for catalytic activity" evidence="7">
    <location>
        <position position="217"/>
    </location>
</feature>
<dbReference type="STRING" id="488538.SAR116_0424"/>
<comment type="cofactor">
    <cofactor evidence="6">
        <name>Mg(2+)</name>
        <dbReference type="ChEBI" id="CHEBI:18420"/>
    </cofactor>
    <cofactor evidence="6">
        <name>Mn(2+)</name>
        <dbReference type="ChEBI" id="CHEBI:29035"/>
    </cofactor>
    <text evidence="6">Probably binds two magnesium or manganese ions per subunit.</text>
</comment>
<evidence type="ECO:0000256" key="2">
    <source>
        <dbReference type="ARBA" id="ARBA00022723"/>
    </source>
</evidence>
<dbReference type="GO" id="GO:0004519">
    <property type="term" value="F:endonuclease activity"/>
    <property type="evidence" value="ECO:0007669"/>
    <property type="project" value="InterPro"/>
</dbReference>
<dbReference type="PANTHER" id="PTHR43250:SF2">
    <property type="entry name" value="EXODEOXYRIBONUCLEASE III"/>
    <property type="match status" value="1"/>
</dbReference>
<name>D5BQV3_PUNMI</name>
<feature type="active site" evidence="5">
    <location>
        <position position="105"/>
    </location>
</feature>
<evidence type="ECO:0000256" key="1">
    <source>
        <dbReference type="ARBA" id="ARBA00007092"/>
    </source>
</evidence>
<dbReference type="AlphaFoldDB" id="D5BQV3"/>
<keyword evidence="6" id="KW-0464">Manganese</keyword>
<dbReference type="GO" id="GO:0046872">
    <property type="term" value="F:metal ion binding"/>
    <property type="evidence" value="ECO:0007669"/>
    <property type="project" value="UniProtKB-KW"/>
</dbReference>
<feature type="binding site" evidence="6">
    <location>
        <position position="148"/>
    </location>
    <ligand>
        <name>Mg(2+)</name>
        <dbReference type="ChEBI" id="CHEBI:18420"/>
        <label>1</label>
    </ligand>
</feature>
<dbReference type="NCBIfam" id="TIGR00195">
    <property type="entry name" value="exoDNase_III"/>
    <property type="match status" value="1"/>
</dbReference>
<dbReference type="GO" id="GO:0003677">
    <property type="term" value="F:DNA binding"/>
    <property type="evidence" value="ECO:0007669"/>
    <property type="project" value="InterPro"/>
</dbReference>
<keyword evidence="2 6" id="KW-0479">Metal-binding</keyword>
<evidence type="ECO:0000313" key="10">
    <source>
        <dbReference type="Proteomes" id="UP000007460"/>
    </source>
</evidence>
<evidence type="ECO:0000256" key="7">
    <source>
        <dbReference type="PIRSR" id="PIRSR604808-3"/>
    </source>
</evidence>
<dbReference type="PROSITE" id="PS51435">
    <property type="entry name" value="AP_NUCLEASE_F1_4"/>
    <property type="match status" value="1"/>
</dbReference>
<dbReference type="InterPro" id="IPR037493">
    <property type="entry name" value="ExoIII-like"/>
</dbReference>
<feature type="active site" description="Proton acceptor" evidence="5">
    <location>
        <position position="247"/>
    </location>
</feature>
<dbReference type="NCBIfam" id="TIGR00633">
    <property type="entry name" value="xth"/>
    <property type="match status" value="1"/>
</dbReference>
<keyword evidence="4 6" id="KW-0460">Magnesium</keyword>
<feature type="active site" description="Proton donor/acceptor" evidence="5">
    <location>
        <position position="146"/>
    </location>
</feature>
<dbReference type="EMBL" id="CP001751">
    <property type="protein sequence ID" value="ADE38667.1"/>
    <property type="molecule type" value="Genomic_DNA"/>
</dbReference>
<feature type="binding site" evidence="6">
    <location>
        <position position="34"/>
    </location>
    <ligand>
        <name>Mg(2+)</name>
        <dbReference type="ChEBI" id="CHEBI:18420"/>
        <label>1</label>
    </ligand>
</feature>
<dbReference type="PANTHER" id="PTHR43250">
    <property type="entry name" value="EXODEOXYRIBONUCLEASE III"/>
    <property type="match status" value="1"/>
</dbReference>
<dbReference type="Pfam" id="PF03372">
    <property type="entry name" value="Exo_endo_phos"/>
    <property type="match status" value="1"/>
</dbReference>
<accession>D5BQV3</accession>
<evidence type="ECO:0000256" key="6">
    <source>
        <dbReference type="PIRSR" id="PIRSR604808-2"/>
    </source>
</evidence>
<dbReference type="Proteomes" id="UP000007460">
    <property type="component" value="Chromosome"/>
</dbReference>
<gene>
    <name evidence="9" type="ordered locus">SAR116_0424</name>
</gene>
<dbReference type="KEGG" id="apb:SAR116_0424"/>